<feature type="domain" description="Dihydrodipicolinate reductase C-terminal" evidence="15">
    <location>
        <begin position="118"/>
        <end position="251"/>
    </location>
</feature>
<dbReference type="EMBL" id="JRMP02000018">
    <property type="protein sequence ID" value="TLD92723.1"/>
    <property type="molecule type" value="Genomic_DNA"/>
</dbReference>
<dbReference type="InterPro" id="IPR036291">
    <property type="entry name" value="NAD(P)-bd_dom_sf"/>
</dbReference>
<comment type="pathway">
    <text evidence="9 13">Amino-acid biosynthesis; L-lysine biosynthesis via DAP pathway; (S)-tetrahydrodipicolinate from L-aspartate: step 4/4.</text>
</comment>
<dbReference type="InterPro" id="IPR023940">
    <property type="entry name" value="DHDPR_bac"/>
</dbReference>
<evidence type="ECO:0000313" key="16">
    <source>
        <dbReference type="EMBL" id="MWV70021.1"/>
    </source>
</evidence>
<evidence type="ECO:0000256" key="5">
    <source>
        <dbReference type="ARBA" id="ARBA00022915"/>
    </source>
</evidence>
<keyword evidence="4 13" id="KW-0521">NADP</keyword>
<reference evidence="17" key="3">
    <citation type="submission" date="2018-04" db="EMBL/GenBank/DDBJ databases">
        <authorList>
            <person name="Sheh A."/>
            <person name="Shen Z."/>
            <person name="Mannion A.J."/>
            <person name="Fox J.G."/>
        </authorList>
    </citation>
    <scope>NUCLEOTIDE SEQUENCE</scope>
    <source>
        <strain evidence="17">MIT 97-6194</strain>
    </source>
</reference>
<comment type="subunit">
    <text evidence="13">Homotetramer.</text>
</comment>
<reference evidence="17 18" key="1">
    <citation type="journal article" date="2014" name="Genome Announc.">
        <title>Draft genome sequences of eight enterohepatic helicobacter species isolated from both laboratory and wild rodents.</title>
        <authorList>
            <person name="Sheh A."/>
            <person name="Shen Z."/>
            <person name="Fox J.G."/>
        </authorList>
    </citation>
    <scope>NUCLEOTIDE SEQUENCE [LARGE SCALE GENOMIC DNA]</scope>
    <source>
        <strain evidence="17 18">MIT 97-6194</strain>
    </source>
</reference>
<comment type="caution">
    <text evidence="13">Was originally thought to be a dihydrodipicolinate reductase (DHDPR), catalyzing the conversion of dihydrodipicolinate to tetrahydrodipicolinate. However, it was shown in E.coli that the substrate of the enzymatic reaction is not dihydrodipicolinate (DHDP) but in fact (2S,4S)-4-hydroxy-2,3,4,5-tetrahydrodipicolinic acid (HTPA), the product released by the DapA-catalyzed reaction.</text>
</comment>
<dbReference type="SUPFAM" id="SSF51735">
    <property type="entry name" value="NAD(P)-binding Rossmann-fold domains"/>
    <property type="match status" value="1"/>
</dbReference>
<evidence type="ECO:0000256" key="2">
    <source>
        <dbReference type="ARBA" id="ARBA00022490"/>
    </source>
</evidence>
<evidence type="ECO:0000256" key="8">
    <source>
        <dbReference type="ARBA" id="ARBA00023154"/>
    </source>
</evidence>
<dbReference type="InterPro" id="IPR000846">
    <property type="entry name" value="DapB_N"/>
</dbReference>
<dbReference type="GO" id="GO:0050661">
    <property type="term" value="F:NADP binding"/>
    <property type="evidence" value="ECO:0007669"/>
    <property type="project" value="UniProtKB-UniRule"/>
</dbReference>
<evidence type="ECO:0000256" key="3">
    <source>
        <dbReference type="ARBA" id="ARBA00022605"/>
    </source>
</evidence>
<dbReference type="InterPro" id="IPR022663">
    <property type="entry name" value="DapB_C"/>
</dbReference>
<dbReference type="AlphaFoldDB" id="A0A347VXF2"/>
<dbReference type="GO" id="GO:0008839">
    <property type="term" value="F:4-hydroxy-tetrahydrodipicolinate reductase"/>
    <property type="evidence" value="ECO:0007669"/>
    <property type="project" value="UniProtKB-UniRule"/>
</dbReference>
<dbReference type="GO" id="GO:0019877">
    <property type="term" value="P:diaminopimelate biosynthetic process"/>
    <property type="evidence" value="ECO:0007669"/>
    <property type="project" value="UniProtKB-UniRule"/>
</dbReference>
<feature type="binding site" evidence="13">
    <location>
        <begin position="88"/>
        <end position="90"/>
    </location>
    <ligand>
        <name>NAD(+)</name>
        <dbReference type="ChEBI" id="CHEBI:57540"/>
    </ligand>
</feature>
<dbReference type="InterPro" id="IPR022664">
    <property type="entry name" value="DapB_N_CS"/>
</dbReference>
<comment type="caution">
    <text evidence="17">The sequence shown here is derived from an EMBL/GenBank/DDBJ whole genome shotgun (WGS) entry which is preliminary data.</text>
</comment>
<accession>A0A347VXF2</accession>
<dbReference type="GO" id="GO:0009089">
    <property type="term" value="P:lysine biosynthetic process via diaminopimelate"/>
    <property type="evidence" value="ECO:0007669"/>
    <property type="project" value="UniProtKB-UniRule"/>
</dbReference>
<comment type="catalytic activity">
    <reaction evidence="12 13">
        <text>(S)-2,3,4,5-tetrahydrodipicolinate + NAD(+) + H2O = (2S,4S)-4-hydroxy-2,3,4,5-tetrahydrodipicolinate + NADH + H(+)</text>
        <dbReference type="Rhea" id="RHEA:35323"/>
        <dbReference type="ChEBI" id="CHEBI:15377"/>
        <dbReference type="ChEBI" id="CHEBI:15378"/>
        <dbReference type="ChEBI" id="CHEBI:16845"/>
        <dbReference type="ChEBI" id="CHEBI:57540"/>
        <dbReference type="ChEBI" id="CHEBI:57945"/>
        <dbReference type="ChEBI" id="CHEBI:67139"/>
        <dbReference type="EC" id="1.17.1.8"/>
    </reaction>
</comment>
<dbReference type="EMBL" id="QBIU01000001">
    <property type="protein sequence ID" value="MWV70021.1"/>
    <property type="molecule type" value="Genomic_DNA"/>
</dbReference>
<name>A0A347VXF2_9HELI</name>
<evidence type="ECO:0000256" key="10">
    <source>
        <dbReference type="ARBA" id="ARBA00038983"/>
    </source>
</evidence>
<evidence type="ECO:0000256" key="4">
    <source>
        <dbReference type="ARBA" id="ARBA00022857"/>
    </source>
</evidence>
<organism evidence="17 18">
    <name type="scientific">Helicobacter saguini</name>
    <dbReference type="NCBI Taxonomy" id="1548018"/>
    <lineage>
        <taxon>Bacteria</taxon>
        <taxon>Pseudomonadati</taxon>
        <taxon>Campylobacterota</taxon>
        <taxon>Epsilonproteobacteria</taxon>
        <taxon>Campylobacterales</taxon>
        <taxon>Helicobacteraceae</taxon>
        <taxon>Helicobacter</taxon>
    </lineage>
</organism>
<evidence type="ECO:0000256" key="12">
    <source>
        <dbReference type="ARBA" id="ARBA00049396"/>
    </source>
</evidence>
<feature type="binding site" evidence="13">
    <location>
        <position position="145"/>
    </location>
    <ligand>
        <name>(S)-2,3,4,5-tetrahydrodipicolinate</name>
        <dbReference type="ChEBI" id="CHEBI:16845"/>
    </ligand>
</feature>
<evidence type="ECO:0000313" key="19">
    <source>
        <dbReference type="Proteomes" id="UP000477070"/>
    </source>
</evidence>
<feature type="binding site" evidence="13">
    <location>
        <begin position="112"/>
        <end position="115"/>
    </location>
    <ligand>
        <name>NAD(+)</name>
        <dbReference type="ChEBI" id="CHEBI:57540"/>
    </ligand>
</feature>
<evidence type="ECO:0000313" key="17">
    <source>
        <dbReference type="EMBL" id="TLD92723.1"/>
    </source>
</evidence>
<dbReference type="Gene3D" id="3.30.360.10">
    <property type="entry name" value="Dihydrodipicolinate Reductase, domain 2"/>
    <property type="match status" value="1"/>
</dbReference>
<dbReference type="PROSITE" id="PS01298">
    <property type="entry name" value="DAPB"/>
    <property type="match status" value="1"/>
</dbReference>
<comment type="similarity">
    <text evidence="1 13">Belongs to the DapB family.</text>
</comment>
<gene>
    <name evidence="13" type="primary">dapB</name>
    <name evidence="16" type="ORF">DCO61_08425</name>
    <name evidence="17" type="ORF">LS64_009880</name>
</gene>
<dbReference type="Pfam" id="PF05173">
    <property type="entry name" value="DapB_C"/>
    <property type="match status" value="1"/>
</dbReference>
<feature type="active site" description="Proton donor/acceptor" evidence="13">
    <location>
        <position position="144"/>
    </location>
</feature>
<evidence type="ECO:0000256" key="6">
    <source>
        <dbReference type="ARBA" id="ARBA00023002"/>
    </source>
</evidence>
<evidence type="ECO:0000259" key="15">
    <source>
        <dbReference type="Pfam" id="PF05173"/>
    </source>
</evidence>
<dbReference type="SUPFAM" id="SSF55347">
    <property type="entry name" value="Glyceraldehyde-3-phosphate dehydrogenase-like, C-terminal domain"/>
    <property type="match status" value="1"/>
</dbReference>
<dbReference type="GO" id="GO:0051287">
    <property type="term" value="F:NAD binding"/>
    <property type="evidence" value="ECO:0007669"/>
    <property type="project" value="UniProtKB-UniRule"/>
</dbReference>
<dbReference type="Proteomes" id="UP000477070">
    <property type="component" value="Unassembled WGS sequence"/>
</dbReference>
<evidence type="ECO:0000256" key="9">
    <source>
        <dbReference type="ARBA" id="ARBA00037922"/>
    </source>
</evidence>
<evidence type="ECO:0000259" key="14">
    <source>
        <dbReference type="Pfam" id="PF01113"/>
    </source>
</evidence>
<reference evidence="17 18" key="2">
    <citation type="journal article" date="2016" name="Infect. Immun.">
        <title>Helicobacter saguini, a Novel Helicobacter Isolated from Cotton-Top Tamarins with Ulcerative Colitis, Has Proinflammatory Properties and Induces Typhlocolitis and Dysplasia in Gnotobiotic IL-10-/- Mice.</title>
        <authorList>
            <person name="Shen Z."/>
            <person name="Mannion A."/>
            <person name="Whary M.T."/>
            <person name="Muthupalani S."/>
            <person name="Sheh A."/>
            <person name="Feng Y."/>
            <person name="Gong G."/>
            <person name="Vandamme P."/>
            <person name="Holcombe H.R."/>
            <person name="Paster B.J."/>
            <person name="Fox J.G."/>
        </authorList>
    </citation>
    <scope>NUCLEOTIDE SEQUENCE [LARGE SCALE GENOMIC DNA]</scope>
    <source>
        <strain evidence="17 18">MIT 97-6194</strain>
    </source>
</reference>
<evidence type="ECO:0000313" key="18">
    <source>
        <dbReference type="Proteomes" id="UP000029714"/>
    </source>
</evidence>
<dbReference type="Pfam" id="PF01113">
    <property type="entry name" value="DapB_N"/>
    <property type="match status" value="1"/>
</dbReference>
<dbReference type="PIRSF" id="PIRSF000161">
    <property type="entry name" value="DHPR"/>
    <property type="match status" value="1"/>
</dbReference>
<feature type="domain" description="Dihydrodipicolinate reductase N-terminal" evidence="14">
    <location>
        <begin position="3"/>
        <end position="115"/>
    </location>
</feature>
<dbReference type="NCBIfam" id="TIGR00036">
    <property type="entry name" value="dapB"/>
    <property type="match status" value="1"/>
</dbReference>
<keyword evidence="5 13" id="KW-0220">Diaminopimelate biosynthesis</keyword>
<dbReference type="CDD" id="cd02274">
    <property type="entry name" value="DHDPR_N"/>
    <property type="match status" value="1"/>
</dbReference>
<sequence>MLEIGIFGATGKVGKVLVQEILQDKSARLASVYVRNELDYNVPPETMVTEDMNTFVESSKVIIDFSSKEAAQKLLEHAAEHPIPLVIGTTGLDKTHFELMEKCAKKMPVLYAANMSEGVAILNEIVAMVSKKLRDYDIEICEMHHRLKKDAPSGTALHLAESAASARGLDSSVFKIGRDSKDCERKKDEIGILSMRGGDIVGKHTIGFYADGEFLEFTHTATSRVTFAKGALRAAEWLIKKENGLYNMQDIFRL</sequence>
<dbReference type="HAMAP" id="MF_00102">
    <property type="entry name" value="DapB"/>
    <property type="match status" value="1"/>
</dbReference>
<comment type="catalytic activity">
    <reaction evidence="11 13">
        <text>(S)-2,3,4,5-tetrahydrodipicolinate + NADP(+) + H2O = (2S,4S)-4-hydroxy-2,3,4,5-tetrahydrodipicolinate + NADPH + H(+)</text>
        <dbReference type="Rhea" id="RHEA:35331"/>
        <dbReference type="ChEBI" id="CHEBI:15377"/>
        <dbReference type="ChEBI" id="CHEBI:15378"/>
        <dbReference type="ChEBI" id="CHEBI:16845"/>
        <dbReference type="ChEBI" id="CHEBI:57783"/>
        <dbReference type="ChEBI" id="CHEBI:58349"/>
        <dbReference type="ChEBI" id="CHEBI:67139"/>
        <dbReference type="EC" id="1.17.1.8"/>
    </reaction>
</comment>
<reference evidence="16 19" key="4">
    <citation type="submission" date="2019-12" db="EMBL/GenBank/DDBJ databases">
        <title>Multi-Generational Helicobacter saguini Isolates.</title>
        <authorList>
            <person name="Mannion A."/>
            <person name="Shen Z."/>
            <person name="Fox J.G."/>
        </authorList>
    </citation>
    <scope>NUCLEOTIDE SEQUENCE [LARGE SCALE GENOMIC DNA]</scope>
    <source>
        <strain evidence="16">16-048</strain>
        <strain evidence="19">16-048 (F4)</strain>
    </source>
</reference>
<dbReference type="RefSeq" id="WP_118949309.1">
    <property type="nucleotide sequence ID" value="NZ_JRMP02000018.1"/>
</dbReference>
<keyword evidence="6 13" id="KW-0560">Oxidoreductase</keyword>
<dbReference type="Gene3D" id="3.40.50.720">
    <property type="entry name" value="NAD(P)-binding Rossmann-like Domain"/>
    <property type="match status" value="1"/>
</dbReference>
<dbReference type="Proteomes" id="UP000029714">
    <property type="component" value="Unassembled WGS sequence"/>
</dbReference>
<dbReference type="OrthoDB" id="9790352at2"/>
<dbReference type="UniPathway" id="UPA00034">
    <property type="reaction ID" value="UER00018"/>
</dbReference>
<feature type="binding site" evidence="13">
    <location>
        <begin position="154"/>
        <end position="155"/>
    </location>
    <ligand>
        <name>(S)-2,3,4,5-tetrahydrodipicolinate</name>
        <dbReference type="ChEBI" id="CHEBI:16845"/>
    </ligand>
</feature>
<keyword evidence="2 13" id="KW-0963">Cytoplasm</keyword>
<dbReference type="PANTHER" id="PTHR20836">
    <property type="entry name" value="DIHYDRODIPICOLINATE REDUCTASE"/>
    <property type="match status" value="1"/>
</dbReference>
<keyword evidence="3 13" id="KW-0028">Amino-acid biosynthesis</keyword>
<keyword evidence="7 13" id="KW-0520">NAD</keyword>
<feature type="binding site" evidence="13">
    <location>
        <begin position="8"/>
        <end position="13"/>
    </location>
    <ligand>
        <name>NAD(+)</name>
        <dbReference type="ChEBI" id="CHEBI:57540"/>
    </ligand>
</feature>
<evidence type="ECO:0000256" key="1">
    <source>
        <dbReference type="ARBA" id="ARBA00006642"/>
    </source>
</evidence>
<keyword evidence="18" id="KW-1185">Reference proteome</keyword>
<evidence type="ECO:0000256" key="7">
    <source>
        <dbReference type="ARBA" id="ARBA00023027"/>
    </source>
</evidence>
<dbReference type="EC" id="1.17.1.8" evidence="10 13"/>
<comment type="subcellular location">
    <subcellularLocation>
        <location evidence="13">Cytoplasm</location>
    </subcellularLocation>
</comment>
<evidence type="ECO:0000256" key="11">
    <source>
        <dbReference type="ARBA" id="ARBA00049080"/>
    </source>
</evidence>
<protein>
    <recommendedName>
        <fullName evidence="10 13">4-hydroxy-tetrahydrodipicolinate reductase</fullName>
        <shortName evidence="13">HTPA reductase</shortName>
        <ecNumber evidence="10 13">1.17.1.8</ecNumber>
    </recommendedName>
</protein>
<comment type="caution">
    <text evidence="13">Lacks conserved residue(s) required for the propagation of feature annotation.</text>
</comment>
<dbReference type="PANTHER" id="PTHR20836:SF0">
    <property type="entry name" value="4-HYDROXY-TETRAHYDRODIPICOLINATE REDUCTASE 1, CHLOROPLASTIC-RELATED"/>
    <property type="match status" value="1"/>
</dbReference>
<feature type="active site" description="Proton donor" evidence="13">
    <location>
        <position position="148"/>
    </location>
</feature>
<evidence type="ECO:0000256" key="13">
    <source>
        <dbReference type="HAMAP-Rule" id="MF_00102"/>
    </source>
</evidence>
<keyword evidence="8 13" id="KW-0457">Lysine biosynthesis</keyword>
<dbReference type="GO" id="GO:0005829">
    <property type="term" value="C:cytosol"/>
    <property type="evidence" value="ECO:0007669"/>
    <property type="project" value="TreeGrafter"/>
</dbReference>
<comment type="function">
    <text evidence="13">Catalyzes the conversion of 4-hydroxy-tetrahydrodipicolinate (HTPA) to tetrahydrodipicolinate.</text>
</comment>
<dbReference type="GO" id="GO:0016726">
    <property type="term" value="F:oxidoreductase activity, acting on CH or CH2 groups, NAD or NADP as acceptor"/>
    <property type="evidence" value="ECO:0007669"/>
    <property type="project" value="UniProtKB-UniRule"/>
</dbReference>
<proteinExistence type="inferred from homology"/>